<dbReference type="SUPFAM" id="SSF53474">
    <property type="entry name" value="alpha/beta-Hydrolases"/>
    <property type="match status" value="1"/>
</dbReference>
<organism evidence="3 4">
    <name type="scientific">Laodelphax striatellus</name>
    <name type="common">Small brown planthopper</name>
    <name type="synonym">Delphax striatella</name>
    <dbReference type="NCBI Taxonomy" id="195883"/>
    <lineage>
        <taxon>Eukaryota</taxon>
        <taxon>Metazoa</taxon>
        <taxon>Ecdysozoa</taxon>
        <taxon>Arthropoda</taxon>
        <taxon>Hexapoda</taxon>
        <taxon>Insecta</taxon>
        <taxon>Pterygota</taxon>
        <taxon>Neoptera</taxon>
        <taxon>Paraneoptera</taxon>
        <taxon>Hemiptera</taxon>
        <taxon>Auchenorrhyncha</taxon>
        <taxon>Fulgoroidea</taxon>
        <taxon>Delphacidae</taxon>
        <taxon>Criomorphinae</taxon>
        <taxon>Laodelphax</taxon>
    </lineage>
</organism>
<evidence type="ECO:0000259" key="2">
    <source>
        <dbReference type="Pfam" id="PF00930"/>
    </source>
</evidence>
<dbReference type="InterPro" id="IPR029058">
    <property type="entry name" value="AB_hydrolase_fold"/>
</dbReference>
<keyword evidence="4" id="KW-1185">Reference proteome</keyword>
<evidence type="ECO:0000313" key="4">
    <source>
        <dbReference type="Proteomes" id="UP000291343"/>
    </source>
</evidence>
<sequence>MENRKQKKSWTELKTIVSELRQQLSDLSTVIPTFISFRSLGDGRTRIFFLSTSPNSYETTLLYADVSSSDSKTDKIQWHPVIEPNFHFNLGSRYSREEQLMLERKRLASWGITSYQLDASSGKLVFPAASTLFQCVDTSHMSGPMFPAELRTNSNGPKMSPEICPTNPDLVAYVCNADIWVTHTISGSTERLTYAHKGGRNLADDPLTAGVPSYVIQEEFSRYEGYWWQPVSKDKVYRILYEETDESEVKLYSFPSSNADLNGEIEQYRFPSAGSPNAKSHLKIVQFELNEVFQIINLQTLVLPRPLFTVFPDLEYLVRVGWLSDGENIWLQMVDRKQVRLDLFILSVKNFVEPPRNIWNPPQTNSASPTPSPPPIKYVFTQESDVWINVHDLLYIFPTVENDKITMIWSSEEAGYRHLYLVTVSYMSQIVEDSRDLFVVPSFKSQVALTSGDWEVLGSDLWVDEARQLVYFLGLRESPLEKHLYVVSLQRPGEIRLLTRPGFSYSIDLNEECTICVATYSNIQKLPACQVFRIQHTDWTVEGVSLSPIGYLQEPTVPEIDLHCPELYSHKISSGDKIFSMVFRPHCYVEGEKYPTVLNVYGGPEVQLVSNTFKGMRHLRMHMLASQGYCVVMIDSRGSQHRGLQFESHIKGRMGTVELDDQVEVLQWLAQTTGMIDMERVAILGWSYGGYLSLMGLAQFSHIFKLAIAGAPVKSWCSYDTGYTERYMGLPQENKFGYRQGSVFNYIKMFPEEENRLLIIHGLIDENVHFDHTSSLIDALVKAGKPYQLQVYPNERHSLRNLDASKHYETMLLLFLQNHL</sequence>
<dbReference type="InParanoid" id="A0A482XA51"/>
<dbReference type="Proteomes" id="UP000291343">
    <property type="component" value="Unassembled WGS sequence"/>
</dbReference>
<evidence type="ECO:0000259" key="1">
    <source>
        <dbReference type="Pfam" id="PF00326"/>
    </source>
</evidence>
<protein>
    <recommendedName>
        <fullName evidence="5">Dipeptidyl peptidase 9</fullName>
    </recommendedName>
</protein>
<dbReference type="Pfam" id="PF00326">
    <property type="entry name" value="Peptidase_S9"/>
    <property type="match status" value="1"/>
</dbReference>
<dbReference type="EMBL" id="QKKF02013937">
    <property type="protein sequence ID" value="RZF42855.1"/>
    <property type="molecule type" value="Genomic_DNA"/>
</dbReference>
<feature type="domain" description="Peptidase S9 prolyl oligopeptidase catalytic" evidence="1">
    <location>
        <begin position="619"/>
        <end position="820"/>
    </location>
</feature>
<dbReference type="Pfam" id="PF00930">
    <property type="entry name" value="DPPIV_N"/>
    <property type="match status" value="1"/>
</dbReference>
<gene>
    <name evidence="3" type="ORF">LSTR_LSTR003679</name>
</gene>
<name>A0A482XA51_LAOST</name>
<dbReference type="STRING" id="195883.A0A482XA51"/>
<dbReference type="AlphaFoldDB" id="A0A482XA51"/>
<dbReference type="InterPro" id="IPR050278">
    <property type="entry name" value="Serine_Prot_S9B/DPPIV"/>
</dbReference>
<dbReference type="SMR" id="A0A482XA51"/>
<proteinExistence type="predicted"/>
<reference evidence="3 4" key="1">
    <citation type="journal article" date="2017" name="Gigascience">
        <title>Genome sequence of the small brown planthopper, Laodelphax striatellus.</title>
        <authorList>
            <person name="Zhu J."/>
            <person name="Jiang F."/>
            <person name="Wang X."/>
            <person name="Yang P."/>
            <person name="Bao Y."/>
            <person name="Zhao W."/>
            <person name="Wang W."/>
            <person name="Lu H."/>
            <person name="Wang Q."/>
            <person name="Cui N."/>
            <person name="Li J."/>
            <person name="Chen X."/>
            <person name="Luo L."/>
            <person name="Yu J."/>
            <person name="Kang L."/>
            <person name="Cui F."/>
        </authorList>
    </citation>
    <scope>NUCLEOTIDE SEQUENCE [LARGE SCALE GENOMIC DNA]</scope>
    <source>
        <strain evidence="3">Lst14</strain>
    </source>
</reference>
<dbReference type="SUPFAM" id="SSF82171">
    <property type="entry name" value="DPP6 N-terminal domain-like"/>
    <property type="match status" value="1"/>
</dbReference>
<comment type="caution">
    <text evidence="3">The sequence shown here is derived from an EMBL/GenBank/DDBJ whole genome shotgun (WGS) entry which is preliminary data.</text>
</comment>
<dbReference type="PANTHER" id="PTHR11731">
    <property type="entry name" value="PROTEASE FAMILY S9B,C DIPEPTIDYL-PEPTIDASE IV-RELATED"/>
    <property type="match status" value="1"/>
</dbReference>
<dbReference type="InterPro" id="IPR001375">
    <property type="entry name" value="Peptidase_S9_cat"/>
</dbReference>
<dbReference type="FunCoup" id="A0A482XA51">
    <property type="interactions" value="1735"/>
</dbReference>
<feature type="domain" description="Dipeptidylpeptidase IV N-terminal" evidence="2">
    <location>
        <begin position="153"/>
        <end position="523"/>
    </location>
</feature>
<dbReference type="GO" id="GO:0006508">
    <property type="term" value="P:proteolysis"/>
    <property type="evidence" value="ECO:0007669"/>
    <property type="project" value="InterPro"/>
</dbReference>
<dbReference type="GO" id="GO:0008239">
    <property type="term" value="F:dipeptidyl-peptidase activity"/>
    <property type="evidence" value="ECO:0007669"/>
    <property type="project" value="TreeGrafter"/>
</dbReference>
<dbReference type="Gene3D" id="3.40.50.1820">
    <property type="entry name" value="alpha/beta hydrolase"/>
    <property type="match status" value="1"/>
</dbReference>
<evidence type="ECO:0000313" key="3">
    <source>
        <dbReference type="EMBL" id="RZF42855.1"/>
    </source>
</evidence>
<dbReference type="InterPro" id="IPR002469">
    <property type="entry name" value="Peptidase_S9B_N"/>
</dbReference>
<accession>A0A482XA51</accession>
<dbReference type="Gene3D" id="2.140.10.30">
    <property type="entry name" value="Dipeptidylpeptidase IV, N-terminal domain"/>
    <property type="match status" value="1"/>
</dbReference>
<evidence type="ECO:0008006" key="5">
    <source>
        <dbReference type="Google" id="ProtNLM"/>
    </source>
</evidence>
<dbReference type="GO" id="GO:0008236">
    <property type="term" value="F:serine-type peptidase activity"/>
    <property type="evidence" value="ECO:0007669"/>
    <property type="project" value="InterPro"/>
</dbReference>
<dbReference type="PANTHER" id="PTHR11731:SF193">
    <property type="entry name" value="DIPEPTIDYL PEPTIDASE 9"/>
    <property type="match status" value="1"/>
</dbReference>
<dbReference type="OrthoDB" id="16520at2759"/>